<dbReference type="RefSeq" id="WP_115585732.1">
    <property type="nucleotide sequence ID" value="NZ_CP025544.1"/>
</dbReference>
<dbReference type="Proteomes" id="UP000254834">
    <property type="component" value="Chromosome"/>
</dbReference>
<keyword evidence="3" id="KW-0812">Transmembrane</keyword>
<keyword evidence="6" id="KW-1185">Reference proteome</keyword>
<protein>
    <recommendedName>
        <fullName evidence="4">Type II secretion system protein GspG C-terminal domain-containing protein</fullName>
    </recommendedName>
</protein>
<dbReference type="InterPro" id="IPR045584">
    <property type="entry name" value="Pilin-like"/>
</dbReference>
<proteinExistence type="predicted"/>
<dbReference type="PROSITE" id="PS00409">
    <property type="entry name" value="PROKAR_NTER_METHYL"/>
    <property type="match status" value="1"/>
</dbReference>
<evidence type="ECO:0000259" key="4">
    <source>
        <dbReference type="Pfam" id="PF08334"/>
    </source>
</evidence>
<dbReference type="Pfam" id="PF08334">
    <property type="entry name" value="T2SSG"/>
    <property type="match status" value="1"/>
</dbReference>
<gene>
    <name evidence="5" type="ORF">C0J27_03095</name>
</gene>
<accession>A0A345ZBQ0</accession>
<evidence type="ECO:0000256" key="1">
    <source>
        <dbReference type="ARBA" id="ARBA00022481"/>
    </source>
</evidence>
<dbReference type="AlphaFoldDB" id="A0A345ZBQ0"/>
<keyword evidence="3" id="KW-0472">Membrane</keyword>
<feature type="region of interest" description="Disordered" evidence="2">
    <location>
        <begin position="117"/>
        <end position="139"/>
    </location>
</feature>
<dbReference type="KEGG" id="cdes:C0J27_03095"/>
<dbReference type="GO" id="GO:0015628">
    <property type="term" value="P:protein secretion by the type II secretion system"/>
    <property type="evidence" value="ECO:0007669"/>
    <property type="project" value="InterPro"/>
</dbReference>
<dbReference type="EMBL" id="CP025544">
    <property type="protein sequence ID" value="AXK60717.1"/>
    <property type="molecule type" value="Genomic_DNA"/>
</dbReference>
<organism evidence="5 6">
    <name type="scientific">Candidatus Chromulinivorax destructor</name>
    <dbReference type="NCBI Taxonomy" id="2066483"/>
    <lineage>
        <taxon>Bacteria</taxon>
        <taxon>Candidatus Babelota</taxon>
        <taxon>Candidatus Babeliae</taxon>
        <taxon>Candidatus Babeliales</taxon>
        <taxon>Candidatus Chromulinivoraceae</taxon>
        <taxon>Candidatus Chromulinivorax</taxon>
    </lineage>
</organism>
<evidence type="ECO:0000313" key="6">
    <source>
        <dbReference type="Proteomes" id="UP000254834"/>
    </source>
</evidence>
<dbReference type="PRINTS" id="PR00813">
    <property type="entry name" value="BCTERIALGSPG"/>
</dbReference>
<evidence type="ECO:0000313" key="5">
    <source>
        <dbReference type="EMBL" id="AXK60717.1"/>
    </source>
</evidence>
<keyword evidence="1" id="KW-0488">Methylation</keyword>
<reference evidence="5 6" key="1">
    <citation type="submission" date="2017-12" db="EMBL/GenBank/DDBJ databases">
        <title>Chromulinavorax destructans is a abundant pathogen of dominant heterotrophic picoflagllates.</title>
        <authorList>
            <person name="Deeg C.M."/>
            <person name="Zimmer M."/>
            <person name="Suttle C.A."/>
        </authorList>
    </citation>
    <scope>NUCLEOTIDE SEQUENCE [LARGE SCALE GENOMIC DNA]</scope>
    <source>
        <strain evidence="5 6">SeV1</strain>
    </source>
</reference>
<dbReference type="NCBIfam" id="TIGR02532">
    <property type="entry name" value="IV_pilin_GFxxxE"/>
    <property type="match status" value="1"/>
</dbReference>
<evidence type="ECO:0000256" key="3">
    <source>
        <dbReference type="SAM" id="Phobius"/>
    </source>
</evidence>
<dbReference type="InterPro" id="IPR013545">
    <property type="entry name" value="T2SS_protein-GspG_C"/>
</dbReference>
<feature type="domain" description="Type II secretion system protein GspG C-terminal" evidence="4">
    <location>
        <begin position="40"/>
        <end position="133"/>
    </location>
</feature>
<keyword evidence="3" id="KW-1133">Transmembrane helix</keyword>
<evidence type="ECO:0000256" key="2">
    <source>
        <dbReference type="SAM" id="MobiDB-lite"/>
    </source>
</evidence>
<dbReference type="InterPro" id="IPR012902">
    <property type="entry name" value="N_methyl_site"/>
</dbReference>
<dbReference type="Gene3D" id="3.30.700.10">
    <property type="entry name" value="Glycoprotein, Type 4 Pilin"/>
    <property type="match status" value="1"/>
</dbReference>
<name>A0A345ZBQ0_9BACT</name>
<sequence length="139" mass="15419">MVSQHKSLQSGFSLVELMISLVIILAIIGMIAPSFARILGKGNEATTKNTLKIAKQAITEYNIDTHQWPTTLADLEKRPDGISGWSGPYLADSKWSGKEIEDAWGQPLVYKKNEKGAKPPYQLYSNGNPDKEEDRIDAE</sequence>
<feature type="transmembrane region" description="Helical" evidence="3">
    <location>
        <begin position="12"/>
        <end position="32"/>
    </location>
</feature>
<dbReference type="InterPro" id="IPR000983">
    <property type="entry name" value="Bac_GSPG_pilin"/>
</dbReference>
<feature type="compositionally biased region" description="Basic and acidic residues" evidence="2">
    <location>
        <begin position="129"/>
        <end position="139"/>
    </location>
</feature>
<dbReference type="OrthoDB" id="9795612at2"/>
<dbReference type="SUPFAM" id="SSF54523">
    <property type="entry name" value="Pili subunits"/>
    <property type="match status" value="1"/>
</dbReference>
<dbReference type="GO" id="GO:0015627">
    <property type="term" value="C:type II protein secretion system complex"/>
    <property type="evidence" value="ECO:0007669"/>
    <property type="project" value="InterPro"/>
</dbReference>
<dbReference type="Pfam" id="PF07963">
    <property type="entry name" value="N_methyl"/>
    <property type="match status" value="1"/>
</dbReference>